<gene>
    <name evidence="2" type="ORF">NFC81_11795</name>
</gene>
<organism evidence="2">
    <name type="scientific">Salinispirillum sp. LH 10-3-1</name>
    <dbReference type="NCBI Taxonomy" id="2952525"/>
    <lineage>
        <taxon>Bacteria</taxon>
        <taxon>Pseudomonadati</taxon>
        <taxon>Pseudomonadota</taxon>
        <taxon>Gammaproteobacteria</taxon>
        <taxon>Oceanospirillales</taxon>
        <taxon>Saccharospirillaceae</taxon>
        <taxon>Salinispirillum</taxon>
    </lineage>
</organism>
<dbReference type="EMBL" id="CP101717">
    <property type="protein sequence ID" value="WLD57391.1"/>
    <property type="molecule type" value="Genomic_DNA"/>
</dbReference>
<proteinExistence type="predicted"/>
<feature type="transmembrane region" description="Helical" evidence="1">
    <location>
        <begin position="68"/>
        <end position="88"/>
    </location>
</feature>
<feature type="transmembrane region" description="Helical" evidence="1">
    <location>
        <begin position="36"/>
        <end position="62"/>
    </location>
</feature>
<evidence type="ECO:0000256" key="1">
    <source>
        <dbReference type="SAM" id="Phobius"/>
    </source>
</evidence>
<reference evidence="2" key="1">
    <citation type="submission" date="2022-07" db="EMBL/GenBank/DDBJ databases">
        <title>Complete genome sequence of Salinispirillum sp. LH10-3-1 capable of multiple carbohydrate inversion isolated from a soda lake.</title>
        <authorList>
            <person name="Liu J."/>
            <person name="Zhai Y."/>
            <person name="Zhang H."/>
            <person name="Yang H."/>
            <person name="Qu J."/>
            <person name="Li J."/>
        </authorList>
    </citation>
    <scope>NUCLEOTIDE SEQUENCE</scope>
    <source>
        <strain evidence="2">LH 10-3-1</strain>
    </source>
</reference>
<protein>
    <submittedName>
        <fullName evidence="2">Uncharacterized protein</fullName>
    </submittedName>
</protein>
<keyword evidence="1" id="KW-1133">Transmembrane helix</keyword>
<accession>A0AB38YE75</accession>
<evidence type="ECO:0000313" key="2">
    <source>
        <dbReference type="EMBL" id="WLD57391.1"/>
    </source>
</evidence>
<sequence length="97" mass="10618">MLWYLLIMVFCNVAAFLVCLRLSQFMEDRFHMTSDVVSGVYLAMILPAMLVVGGFAFAAANVSDPDRAGLGLLLQALLLVGLVPYGLLQLKKNPEIV</sequence>
<keyword evidence="1" id="KW-0472">Membrane</keyword>
<keyword evidence="1" id="KW-0812">Transmembrane</keyword>
<dbReference type="RefSeq" id="WP_304994677.1">
    <property type="nucleotide sequence ID" value="NZ_CP101717.1"/>
</dbReference>
<feature type="transmembrane region" description="Helical" evidence="1">
    <location>
        <begin position="6"/>
        <end position="24"/>
    </location>
</feature>
<name>A0AB38YE75_9GAMM</name>
<dbReference type="AlphaFoldDB" id="A0AB38YE75"/>